<comment type="caution">
    <text evidence="1">The sequence shown here is derived from an EMBL/GenBank/DDBJ whole genome shotgun (WGS) entry which is preliminary data.</text>
</comment>
<gene>
    <name evidence="1" type="ORF">E2C01_086149</name>
</gene>
<name>A0A5B7J4P2_PORTR</name>
<organism evidence="1 2">
    <name type="scientific">Portunus trituberculatus</name>
    <name type="common">Swimming crab</name>
    <name type="synonym">Neptunus trituberculatus</name>
    <dbReference type="NCBI Taxonomy" id="210409"/>
    <lineage>
        <taxon>Eukaryota</taxon>
        <taxon>Metazoa</taxon>
        <taxon>Ecdysozoa</taxon>
        <taxon>Arthropoda</taxon>
        <taxon>Crustacea</taxon>
        <taxon>Multicrustacea</taxon>
        <taxon>Malacostraca</taxon>
        <taxon>Eumalacostraca</taxon>
        <taxon>Eucarida</taxon>
        <taxon>Decapoda</taxon>
        <taxon>Pleocyemata</taxon>
        <taxon>Brachyura</taxon>
        <taxon>Eubrachyura</taxon>
        <taxon>Portunoidea</taxon>
        <taxon>Portunidae</taxon>
        <taxon>Portuninae</taxon>
        <taxon>Portunus</taxon>
    </lineage>
</organism>
<protein>
    <submittedName>
        <fullName evidence="1">Uncharacterized protein</fullName>
    </submittedName>
</protein>
<accession>A0A5B7J4P2</accession>
<reference evidence="1 2" key="1">
    <citation type="submission" date="2019-05" db="EMBL/GenBank/DDBJ databases">
        <title>Another draft genome of Portunus trituberculatus and its Hox gene families provides insights of decapod evolution.</title>
        <authorList>
            <person name="Jeong J.-H."/>
            <person name="Song I."/>
            <person name="Kim S."/>
            <person name="Choi T."/>
            <person name="Kim D."/>
            <person name="Ryu S."/>
            <person name="Kim W."/>
        </authorList>
    </citation>
    <scope>NUCLEOTIDE SEQUENCE [LARGE SCALE GENOMIC DNA]</scope>
    <source>
        <tissue evidence="1">Muscle</tissue>
    </source>
</reference>
<dbReference type="Proteomes" id="UP000324222">
    <property type="component" value="Unassembled WGS sequence"/>
</dbReference>
<evidence type="ECO:0000313" key="2">
    <source>
        <dbReference type="Proteomes" id="UP000324222"/>
    </source>
</evidence>
<proteinExistence type="predicted"/>
<evidence type="ECO:0000313" key="1">
    <source>
        <dbReference type="EMBL" id="MPC91132.1"/>
    </source>
</evidence>
<sequence length="84" mass="9561">MCPFSLTNSNIFSIPRDHISKAYSVMSRPPVRILEEYMWEALFSFRPLVVQAISFIVISGPISPTKRIFGVTTWNLGIMVTLKI</sequence>
<dbReference type="EMBL" id="VSRR010086696">
    <property type="protein sequence ID" value="MPC91132.1"/>
    <property type="molecule type" value="Genomic_DNA"/>
</dbReference>
<keyword evidence="2" id="KW-1185">Reference proteome</keyword>
<dbReference type="AlphaFoldDB" id="A0A5B7J4P2"/>